<sequence>MITEKTKLSTVWCNKSFQLTASLLHSSSSLSFSDCNSKRPYGTYPPFQLFESYVGITGRDVLNKILANQQVSISQEDLDKLKGIPGVKFYLPLNDETLFEFVNLVGKQRSQKNGVYFIWIASKLAIT</sequence>
<dbReference type="RefSeq" id="YP_009433991.1">
    <property type="nucleotide sequence ID" value="NC_036039.1"/>
</dbReference>
<dbReference type="EMBL" id="KX453765">
    <property type="protein sequence ID" value="AOS52865.1"/>
    <property type="molecule type" value="Genomic_DNA"/>
</dbReference>
<proteinExistence type="predicted"/>
<dbReference type="AlphaFoldDB" id="A0A288Q4I0"/>
<gene>
    <name evidence="1" type="primary">orf127</name>
</gene>
<keyword evidence="1" id="KW-0496">Mitochondrion</keyword>
<evidence type="ECO:0000313" key="1">
    <source>
        <dbReference type="EMBL" id="AOS52865.1"/>
    </source>
</evidence>
<geneLocation type="mitochondrion" evidence="1"/>
<protein>
    <submittedName>
        <fullName evidence="1">Uncharacterized protein</fullName>
    </submittedName>
</protein>
<accession>A0A288Q4I0</accession>
<reference evidence="1" key="1">
    <citation type="journal article" date="2017" name="PLoS ONE">
        <title>The mitochondrial genome of the plant-pathogenic fungus Stemphylium lycopersici uncovers a dynamic structure due to repetitive and mobile elements.</title>
        <authorList>
            <person name="Franco M.E.E."/>
            <person name="Lopez S.M.Y."/>
            <person name="Medina R."/>
            <person name="Lucentini C.G."/>
            <person name="Troncozo M.I."/>
            <person name="Pastorino G.N."/>
            <person name="Saparrat M.C.N."/>
            <person name="Balatti P.A."/>
        </authorList>
    </citation>
    <scope>NUCLEOTIDE SEQUENCE</scope>
    <source>
        <strain evidence="1">CIDEFI-216</strain>
    </source>
</reference>
<organism evidence="1">
    <name type="scientific">Stemphylium lycopersici</name>
    <name type="common">Tomato gray leaf spot disease fungus</name>
    <name type="synonym">Thyrospora lycopersici</name>
    <dbReference type="NCBI Taxonomy" id="183478"/>
    <lineage>
        <taxon>Eukaryota</taxon>
        <taxon>Fungi</taxon>
        <taxon>Dikarya</taxon>
        <taxon>Ascomycota</taxon>
        <taxon>Pezizomycotina</taxon>
        <taxon>Dothideomycetes</taxon>
        <taxon>Pleosporomycetidae</taxon>
        <taxon>Pleosporales</taxon>
        <taxon>Pleosporineae</taxon>
        <taxon>Pleosporaceae</taxon>
        <taxon>Stemphylium</taxon>
    </lineage>
</organism>
<name>A0A288Q4I0_STELY</name>
<dbReference type="GeneID" id="34724866"/>